<dbReference type="GO" id="GO:0016791">
    <property type="term" value="F:phosphatase activity"/>
    <property type="evidence" value="ECO:0007669"/>
    <property type="project" value="TreeGrafter"/>
</dbReference>
<evidence type="ECO:0000256" key="4">
    <source>
        <dbReference type="ARBA" id="ARBA00022842"/>
    </source>
</evidence>
<keyword evidence="2" id="KW-0479">Metal-binding</keyword>
<accession>A0A2V3VZI0</accession>
<dbReference type="NCBIfam" id="TIGR01662">
    <property type="entry name" value="HAD-SF-IIIA"/>
    <property type="match status" value="1"/>
</dbReference>
<dbReference type="SUPFAM" id="SSF56784">
    <property type="entry name" value="HAD-like"/>
    <property type="match status" value="1"/>
</dbReference>
<name>A0A2V3VZI0_9BACI</name>
<keyword evidence="3 5" id="KW-0378">Hydrolase</keyword>
<dbReference type="PANTHER" id="PTHR46470:SF2">
    <property type="entry name" value="GLYCERALDEHYDE 3-PHOSPHATE PHOSPHATASE"/>
    <property type="match status" value="1"/>
</dbReference>
<evidence type="ECO:0000256" key="3">
    <source>
        <dbReference type="ARBA" id="ARBA00022801"/>
    </source>
</evidence>
<dbReference type="Proteomes" id="UP000247922">
    <property type="component" value="Unassembled WGS sequence"/>
</dbReference>
<keyword evidence="6" id="KW-1185">Reference proteome</keyword>
<dbReference type="AlphaFoldDB" id="A0A2V3VZI0"/>
<evidence type="ECO:0000313" key="6">
    <source>
        <dbReference type="Proteomes" id="UP000247922"/>
    </source>
</evidence>
<dbReference type="Pfam" id="PF00702">
    <property type="entry name" value="Hydrolase"/>
    <property type="match status" value="1"/>
</dbReference>
<reference evidence="5 6" key="1">
    <citation type="submission" date="2018-05" db="EMBL/GenBank/DDBJ databases">
        <title>Genomic Encyclopedia of Type Strains, Phase IV (KMG-IV): sequencing the most valuable type-strain genomes for metagenomic binning, comparative biology and taxonomic classification.</title>
        <authorList>
            <person name="Goeker M."/>
        </authorList>
    </citation>
    <scope>NUCLEOTIDE SEQUENCE [LARGE SCALE GENOMIC DNA]</scope>
    <source>
        <strain evidence="5 6">DSM 22440</strain>
    </source>
</reference>
<comment type="cofactor">
    <cofactor evidence="1">
        <name>Mg(2+)</name>
        <dbReference type="ChEBI" id="CHEBI:18420"/>
    </cofactor>
</comment>
<dbReference type="Gene3D" id="3.40.50.1000">
    <property type="entry name" value="HAD superfamily/HAD-like"/>
    <property type="match status" value="1"/>
</dbReference>
<comment type="caution">
    <text evidence="5">The sequence shown here is derived from an EMBL/GenBank/DDBJ whole genome shotgun (WGS) entry which is preliminary data.</text>
</comment>
<dbReference type="SFLD" id="SFLDS00003">
    <property type="entry name" value="Haloacid_Dehalogenase"/>
    <property type="match status" value="1"/>
</dbReference>
<dbReference type="NCBIfam" id="TIGR01549">
    <property type="entry name" value="HAD-SF-IA-v1"/>
    <property type="match status" value="1"/>
</dbReference>
<dbReference type="InterPro" id="IPR023214">
    <property type="entry name" value="HAD_sf"/>
</dbReference>
<dbReference type="NCBIfam" id="TIGR01509">
    <property type="entry name" value="HAD-SF-IA-v3"/>
    <property type="match status" value="1"/>
</dbReference>
<proteinExistence type="predicted"/>
<dbReference type="InterPro" id="IPR051400">
    <property type="entry name" value="HAD-like_hydrolase"/>
</dbReference>
<dbReference type="SFLD" id="SFLDG01129">
    <property type="entry name" value="C1.5:_HAD__Beta-PGM__Phosphata"/>
    <property type="match status" value="1"/>
</dbReference>
<dbReference type="OrthoDB" id="25198at2"/>
<evidence type="ECO:0000313" key="5">
    <source>
        <dbReference type="EMBL" id="PXW87192.1"/>
    </source>
</evidence>
<sequence length="237" mass="27330">METIIFDVDDTLYDQALSFHETFKQLIDDSYSYQAIDAVYRASRHYSEQLFDQSERGEITVLEWQAGRFKLALLDSGVEIDDETALQFHQLYKEHQAAITLFPEVEALLETLHQENKQLAILTNGEEAHQQMKIDRLALNRWIPEANIFISGTYGIAKPKEEIFKLVEDKLGADPNQTVYVGDSFEKDIVGAKRAGWHAVWMNHRNRQADPNSPYQADQEVHSAKALFDYLKNEHVN</sequence>
<dbReference type="Gene3D" id="1.20.120.710">
    <property type="entry name" value="Haloacid dehalogenase hydrolase-like domain"/>
    <property type="match status" value="1"/>
</dbReference>
<dbReference type="InterPro" id="IPR006549">
    <property type="entry name" value="HAD-SF_hydro_IIIA"/>
</dbReference>
<dbReference type="PANTHER" id="PTHR46470">
    <property type="entry name" value="N-ACYLNEURAMINATE-9-PHOSPHATASE"/>
    <property type="match status" value="1"/>
</dbReference>
<dbReference type="InterPro" id="IPR006439">
    <property type="entry name" value="HAD-SF_hydro_IA"/>
</dbReference>
<organism evidence="5 6">
    <name type="scientific">Streptohalobacillus salinus</name>
    <dbReference type="NCBI Taxonomy" id="621096"/>
    <lineage>
        <taxon>Bacteria</taxon>
        <taxon>Bacillati</taxon>
        <taxon>Bacillota</taxon>
        <taxon>Bacilli</taxon>
        <taxon>Bacillales</taxon>
        <taxon>Bacillaceae</taxon>
        <taxon>Streptohalobacillus</taxon>
    </lineage>
</organism>
<dbReference type="EMBL" id="QJJR01000017">
    <property type="protein sequence ID" value="PXW87192.1"/>
    <property type="molecule type" value="Genomic_DNA"/>
</dbReference>
<dbReference type="GO" id="GO:0046872">
    <property type="term" value="F:metal ion binding"/>
    <property type="evidence" value="ECO:0007669"/>
    <property type="project" value="UniProtKB-KW"/>
</dbReference>
<dbReference type="PRINTS" id="PR00413">
    <property type="entry name" value="HADHALOGNASE"/>
</dbReference>
<gene>
    <name evidence="5" type="ORF">DES38_11730</name>
</gene>
<dbReference type="InterPro" id="IPR036412">
    <property type="entry name" value="HAD-like_sf"/>
</dbReference>
<evidence type="ECO:0000256" key="2">
    <source>
        <dbReference type="ARBA" id="ARBA00022723"/>
    </source>
</evidence>
<dbReference type="GO" id="GO:0044281">
    <property type="term" value="P:small molecule metabolic process"/>
    <property type="evidence" value="ECO:0007669"/>
    <property type="project" value="UniProtKB-ARBA"/>
</dbReference>
<dbReference type="RefSeq" id="WP_110252150.1">
    <property type="nucleotide sequence ID" value="NZ_QJJR01000017.1"/>
</dbReference>
<keyword evidence="4" id="KW-0460">Magnesium</keyword>
<protein>
    <submittedName>
        <fullName evidence="5">Putative hydrolase of the HAD superfamily</fullName>
    </submittedName>
</protein>
<evidence type="ECO:0000256" key="1">
    <source>
        <dbReference type="ARBA" id="ARBA00001946"/>
    </source>
</evidence>